<feature type="compositionally biased region" description="Basic and acidic residues" evidence="2">
    <location>
        <begin position="1280"/>
        <end position="1300"/>
    </location>
</feature>
<feature type="transmembrane region" description="Helical" evidence="3">
    <location>
        <begin position="1778"/>
        <end position="1795"/>
    </location>
</feature>
<evidence type="ECO:0000256" key="2">
    <source>
        <dbReference type="SAM" id="MobiDB-lite"/>
    </source>
</evidence>
<feature type="compositionally biased region" description="Basic and acidic residues" evidence="2">
    <location>
        <begin position="1067"/>
        <end position="1084"/>
    </location>
</feature>
<name>A0ABR2K3X0_9EUKA</name>
<proteinExistence type="predicted"/>
<dbReference type="PANTHER" id="PTHR23158">
    <property type="entry name" value="MELANOMA INHIBITORY ACTIVITY-RELATED"/>
    <property type="match status" value="1"/>
</dbReference>
<evidence type="ECO:0000256" key="3">
    <source>
        <dbReference type="SAM" id="Phobius"/>
    </source>
</evidence>
<sequence>MDYHSKQLINLKSKGQSAASEISEVIIGWKNTFSFYWYHQYINDDQKKLDFVFALLFDLTEFPDSNVTIASFNAIGALLVSLSPFRSQELILSFKNTLSSLEVSPSTSCAVIATFVFLSHHVSDNSISHFIDSTPIFPHFGADLRMFIHHIPNLIEQMDRLNMEFHQALLRSLISSFGRSPVSSFIESVMLLLKRFPNKLLSDLMEFIESNKLEDTLLSVGGPILNNTTFSELLSIQQKYTFLNTLKRKLFISKSKNTSESDGNATITSFDFNESDYEIQTEITATELEQTISIISGLKKQSEEELKIAVDKMADAIWNQRNKLKSVFQRILFPLAKTVDALRPKKDDSSNEMSKKIMALSNLENTNDDEILAICEPFIDIRDECFISVMSFLSKSMKEKCYRLVKKLFEKDDYSWVQRIAILNLIDNLDQFKMEAYMNDYNHKCIDFLVKCSLSLQTELANQSRQVISRFVSLNNVEIFRDSILKCDFFNLQITKNILQLLNVIVNSISPSPMRCFIGIVLELFDFTLSDIVNADSDDLAFESINIYPSFVADCFEFLSHYPGLFPYRKSIERICICKMQEVYYSFTQEKLFSQAQLDNTAQSTTSSSKKNASASQMTKILKNSVRPILSTITTDVVADASLVRYEFLEPLKNCLQYLAANQVQTTIYRPTFLKLLPIFPKEILPYFYDHSMIIANCNENNTESFLSANEIEMIKPKILRIFSSNRHQVVIARCCEFFYQSKIITQGILIQVKKIFETTRIKSSNSAFEFFKLIYTVEPESAITYLKKLLNIPVDNNTFEIIPLKDLTKNELALLASNIPSVHKILSEMEEFSFLQYKTNRFAAKAWFEHNDYTTWPLIEPDLLEDIKKMFNKTYSVHIKDCSLIDKHHWKFLMKNKSLFFKETIKSYSDSNRSSLKAICVFNTNPLEKKRNHFNFSESIQKDIIDNLDESAKLLPSTSLLIKKGRFVNNEILVKNFLMFSNIQASPYLLNEMKEAFPNLSSNFNEYEGRFAKKTKNKNPIFVNKEFVKKVESHNKEEKKSLGLQIIAAQDEPIIIEEEEDQENKDDEKVWADEENKDEIKLEQEEETTEDSREDQKEENIEEAKEEKNDEIKEKNEKEDQKEENKEEENKVENKEEGKEENIEKAKEENEKEENKEDGKEENKDETKVENEKEENKEETKEEQKEDNKEEDKGENKEEQKEENNENKEEQKEENNENKEEQKEDNKEEDKGENKEEQKEENNENKEENKEEQKEENKEEQKEENNENEEENNENEEENKEKQKEENKEEQKEEIKLEFSGDNTEESEDTIKLHQEQQPKLPPFPIRNEKDNTNPKPVPVPVDPSILSFDPNFPIKSKFIKSLCLLPPKNTVLISMYRMHLINRINEIRSPKQFFYFLRFLRINLVIFKNSREALAIRQNTIENYFPIINKLRILASGKKSSNDQDFDYFKDEKDLSFVLLEFAKLSSKLYTIQELARIHKNVLIPGKTDSIDLLLVSNLVIHSSKFRNMAHSVFSLSNGILNSYSIHQLKSSNLSRIPSFLSFIITTIKMLPNEESSMFFTRHFKTMFEDDIVADMAIDYLSFYLQKASIIAGEKSYVDYFDGNILTQMALILFDTKSSLFKKSGEKKLLQILFSSMKGQFKNNLIQFLPLIEKLPVCGYSLPFVIDLVNGYFNSVAWNVFMIPLNDEQEKFLESYEKQQQKKGKQRGFNEQMRKQNLLNFNKEFGIKEVRIVQSIYQVCPSIINAIKLGKTLITAASFFDSLALIFGKFAPFEDGAFLGIFCIAAMFYFEFINDNEKRRRFTDLVQSFEQQNLTFKSRYKALNLITQEVENFEAENLEAAFAIACLETNDDEKIEEVMNLFSY</sequence>
<dbReference type="PANTHER" id="PTHR23158:SF33">
    <property type="entry name" value="TRANSPORT AND GOLGI ORGANIZATION PROTEIN 1"/>
    <property type="match status" value="1"/>
</dbReference>
<evidence type="ECO:0000313" key="5">
    <source>
        <dbReference type="Proteomes" id="UP001470230"/>
    </source>
</evidence>
<feature type="compositionally biased region" description="Acidic residues" evidence="2">
    <location>
        <begin position="1267"/>
        <end position="1279"/>
    </location>
</feature>
<keyword evidence="3" id="KW-0472">Membrane</keyword>
<protein>
    <recommendedName>
        <fullName evidence="6">HECT domain-containing protein</fullName>
    </recommendedName>
</protein>
<comment type="caution">
    <text evidence="4">The sequence shown here is derived from an EMBL/GenBank/DDBJ whole genome shotgun (WGS) entry which is preliminary data.</text>
</comment>
<keyword evidence="3" id="KW-0812">Transmembrane</keyword>
<dbReference type="EMBL" id="JAPFFF010000007">
    <property type="protein sequence ID" value="KAK8885821.1"/>
    <property type="molecule type" value="Genomic_DNA"/>
</dbReference>
<keyword evidence="5" id="KW-1185">Reference proteome</keyword>
<gene>
    <name evidence="4" type="ORF">M9Y10_041275</name>
</gene>
<feature type="compositionally biased region" description="Acidic residues" evidence="2">
    <location>
        <begin position="1055"/>
        <end position="1066"/>
    </location>
</feature>
<organism evidence="4 5">
    <name type="scientific">Tritrichomonas musculus</name>
    <dbReference type="NCBI Taxonomy" id="1915356"/>
    <lineage>
        <taxon>Eukaryota</taxon>
        <taxon>Metamonada</taxon>
        <taxon>Parabasalia</taxon>
        <taxon>Tritrichomonadida</taxon>
        <taxon>Tritrichomonadidae</taxon>
        <taxon>Tritrichomonas</taxon>
    </lineage>
</organism>
<keyword evidence="3" id="KW-1133">Transmembrane helix</keyword>
<keyword evidence="1" id="KW-0175">Coiled coil</keyword>
<accession>A0ABR2K3X0</accession>
<dbReference type="InterPro" id="IPR051500">
    <property type="entry name" value="cTAGE_MIA/OTOR"/>
</dbReference>
<evidence type="ECO:0000256" key="1">
    <source>
        <dbReference type="ARBA" id="ARBA00023054"/>
    </source>
</evidence>
<dbReference type="Proteomes" id="UP001470230">
    <property type="component" value="Unassembled WGS sequence"/>
</dbReference>
<evidence type="ECO:0008006" key="6">
    <source>
        <dbReference type="Google" id="ProtNLM"/>
    </source>
</evidence>
<evidence type="ECO:0000313" key="4">
    <source>
        <dbReference type="EMBL" id="KAK8885821.1"/>
    </source>
</evidence>
<dbReference type="SUPFAM" id="SSF48371">
    <property type="entry name" value="ARM repeat"/>
    <property type="match status" value="1"/>
</dbReference>
<reference evidence="4 5" key="1">
    <citation type="submission" date="2024-04" db="EMBL/GenBank/DDBJ databases">
        <title>Tritrichomonas musculus Genome.</title>
        <authorList>
            <person name="Alves-Ferreira E."/>
            <person name="Grigg M."/>
            <person name="Lorenzi H."/>
            <person name="Galac M."/>
        </authorList>
    </citation>
    <scope>NUCLEOTIDE SEQUENCE [LARGE SCALE GENOMIC DNA]</scope>
    <source>
        <strain evidence="4 5">EAF2021</strain>
    </source>
</reference>
<dbReference type="InterPro" id="IPR016024">
    <property type="entry name" value="ARM-type_fold"/>
</dbReference>
<feature type="region of interest" description="Disordered" evidence="2">
    <location>
        <begin position="1054"/>
        <end position="1335"/>
    </location>
</feature>
<feature type="compositionally biased region" description="Basic and acidic residues" evidence="2">
    <location>
        <begin position="1091"/>
        <end position="1266"/>
    </location>
</feature>